<sequence>MMQNKFVWYELLTTDTTAAADFYAKVVGWRAEQQTMTGMAYTILSMGEHPIGGLMALPEAAKAQGAPPGWMGYIAVDDVDAETKKVQSKGGKVYQPPVDIPNVGRFSVVADPQGAPFYLFKGSNEPPPPYPPMAPGNISWHELHAGDREPAFAFYADMFGWQKSDALDMGPEAGIYQLWSYNGGDAVGGMMTKMPTLPMPFWLYYIGVPDIDVAIETVKANGGTILFGPQEVPGDAWVINALDPQGAMFALVGMRK</sequence>
<comment type="caution">
    <text evidence="2">The sequence shown here is derived from an EMBL/GenBank/DDBJ whole genome shotgun (WGS) entry which is preliminary data.</text>
</comment>
<evidence type="ECO:0000259" key="1">
    <source>
        <dbReference type="PROSITE" id="PS51819"/>
    </source>
</evidence>
<accession>A0ABW5DQ64</accession>
<dbReference type="InterPro" id="IPR004360">
    <property type="entry name" value="Glyas_Fos-R_dOase_dom"/>
</dbReference>
<dbReference type="CDD" id="cd07247">
    <property type="entry name" value="SgaA_N_like"/>
    <property type="match status" value="2"/>
</dbReference>
<reference evidence="3" key="1">
    <citation type="journal article" date="2019" name="Int. J. Syst. Evol. Microbiol.">
        <title>The Global Catalogue of Microorganisms (GCM) 10K type strain sequencing project: providing services to taxonomists for standard genome sequencing and annotation.</title>
        <authorList>
            <consortium name="The Broad Institute Genomics Platform"/>
            <consortium name="The Broad Institute Genome Sequencing Center for Infectious Disease"/>
            <person name="Wu L."/>
            <person name="Ma J."/>
        </authorList>
    </citation>
    <scope>NUCLEOTIDE SEQUENCE [LARGE SCALE GENOMIC DNA]</scope>
    <source>
        <strain evidence="3">CGMCC 1.19062</strain>
    </source>
</reference>
<feature type="domain" description="VOC" evidence="1">
    <location>
        <begin position="5"/>
        <end position="122"/>
    </location>
</feature>
<dbReference type="InterPro" id="IPR037523">
    <property type="entry name" value="VOC_core"/>
</dbReference>
<name>A0ABW5DQ64_9PROT</name>
<dbReference type="Proteomes" id="UP001597295">
    <property type="component" value="Unassembled WGS sequence"/>
</dbReference>
<dbReference type="InterPro" id="IPR052164">
    <property type="entry name" value="Anthracycline_SecMetBiosynth"/>
</dbReference>
<dbReference type="Gene3D" id="3.10.180.10">
    <property type="entry name" value="2,3-Dihydroxybiphenyl 1,2-Dioxygenase, domain 1"/>
    <property type="match status" value="2"/>
</dbReference>
<feature type="domain" description="VOC" evidence="1">
    <location>
        <begin position="137"/>
        <end position="254"/>
    </location>
</feature>
<gene>
    <name evidence="2" type="ORF">ACFSM5_09785</name>
</gene>
<keyword evidence="3" id="KW-1185">Reference proteome</keyword>
<evidence type="ECO:0000313" key="3">
    <source>
        <dbReference type="Proteomes" id="UP001597295"/>
    </source>
</evidence>
<dbReference type="PROSITE" id="PS51819">
    <property type="entry name" value="VOC"/>
    <property type="match status" value="2"/>
</dbReference>
<evidence type="ECO:0000313" key="2">
    <source>
        <dbReference type="EMBL" id="MFD2263177.1"/>
    </source>
</evidence>
<dbReference type="PANTHER" id="PTHR33993">
    <property type="entry name" value="GLYOXALASE-RELATED"/>
    <property type="match status" value="1"/>
</dbReference>
<dbReference type="InterPro" id="IPR029068">
    <property type="entry name" value="Glyas_Bleomycin-R_OHBP_Dase"/>
</dbReference>
<organism evidence="2 3">
    <name type="scientific">Lacibacterium aquatile</name>
    <dbReference type="NCBI Taxonomy" id="1168082"/>
    <lineage>
        <taxon>Bacteria</taxon>
        <taxon>Pseudomonadati</taxon>
        <taxon>Pseudomonadota</taxon>
        <taxon>Alphaproteobacteria</taxon>
        <taxon>Rhodospirillales</taxon>
        <taxon>Rhodospirillaceae</taxon>
    </lineage>
</organism>
<dbReference type="RefSeq" id="WP_379876152.1">
    <property type="nucleotide sequence ID" value="NZ_JBHUIP010000009.1"/>
</dbReference>
<dbReference type="SUPFAM" id="SSF54593">
    <property type="entry name" value="Glyoxalase/Bleomycin resistance protein/Dihydroxybiphenyl dioxygenase"/>
    <property type="match status" value="2"/>
</dbReference>
<dbReference type="EMBL" id="JBHUIP010000009">
    <property type="protein sequence ID" value="MFD2263177.1"/>
    <property type="molecule type" value="Genomic_DNA"/>
</dbReference>
<protein>
    <submittedName>
        <fullName evidence="2">VOC family protein</fullName>
    </submittedName>
</protein>
<dbReference type="Pfam" id="PF00903">
    <property type="entry name" value="Glyoxalase"/>
    <property type="match status" value="2"/>
</dbReference>
<dbReference type="PANTHER" id="PTHR33993:SF14">
    <property type="entry name" value="GB|AAF24581.1"/>
    <property type="match status" value="1"/>
</dbReference>
<proteinExistence type="predicted"/>